<comment type="function">
    <text evidence="1 8">Located at the back of the 30S subunit body where it stabilizes the conformation of the head with respect to the body.</text>
</comment>
<name>F5YDU5_LEAAZ</name>
<sequence length="193" mass="20892">MENAQGRDEGREGRGDGRRGGGRDRNRDRDRDAAEKEFIEKLVKLNRTAKVVKGGRRFSFSALTVIGDRKGKVGFGFGKANDVSEAIRKSIDRAKRNLILLPVKNGTIPHEIEGVFKASRVLLKPACSGTGIIAGGPVRAIMEAGGVTDVLSKSIGASSQYNVVKATFDCISKMLDARSVSKNRGKSLKEFWG</sequence>
<dbReference type="NCBIfam" id="TIGR01021">
    <property type="entry name" value="rpsE_bact"/>
    <property type="match status" value="1"/>
</dbReference>
<reference evidence="12 13" key="2">
    <citation type="journal article" date="2011" name="ISME J.">
        <title>RNA-seq reveals cooperative metabolic interactions between two termite-gut spirochete species in co-culture.</title>
        <authorList>
            <person name="Rosenthal A.Z."/>
            <person name="Matson E.G."/>
            <person name="Eldar A."/>
            <person name="Leadbetter J.R."/>
        </authorList>
    </citation>
    <scope>NUCLEOTIDE SEQUENCE [LARGE SCALE GENOMIC DNA]</scope>
    <source>
        <strain evidence="13">ATCC BAA-888 / DSM 13862 / ZAS-9</strain>
    </source>
</reference>
<dbReference type="PROSITE" id="PS50881">
    <property type="entry name" value="S5_DSRBD"/>
    <property type="match status" value="1"/>
</dbReference>
<dbReference type="GO" id="GO:0003735">
    <property type="term" value="F:structural constituent of ribosome"/>
    <property type="evidence" value="ECO:0007669"/>
    <property type="project" value="UniProtKB-UniRule"/>
</dbReference>
<dbReference type="FunFam" id="3.30.230.10:FF:000002">
    <property type="entry name" value="30S ribosomal protein S5"/>
    <property type="match status" value="1"/>
</dbReference>
<dbReference type="FunCoup" id="F5YDU5">
    <property type="interactions" value="431"/>
</dbReference>
<comment type="domain">
    <text evidence="8">The N-terminal domain interacts with the head of the 30S subunit; the C-terminal domain interacts with the body and contacts protein S4. The interaction surface between S4 and S5 is involved in control of translational fidelity.</text>
</comment>
<feature type="domain" description="S5 DRBM" evidence="11">
    <location>
        <begin position="38"/>
        <end position="101"/>
    </location>
</feature>
<evidence type="ECO:0000256" key="3">
    <source>
        <dbReference type="ARBA" id="ARBA00022730"/>
    </source>
</evidence>
<dbReference type="FunFam" id="3.30.160.20:FF:000001">
    <property type="entry name" value="30S ribosomal protein S5"/>
    <property type="match status" value="1"/>
</dbReference>
<evidence type="ECO:0000313" key="12">
    <source>
        <dbReference type="EMBL" id="AEF82608.1"/>
    </source>
</evidence>
<dbReference type="AlphaFoldDB" id="F5YDU5"/>
<comment type="function">
    <text evidence="8">With S4 and S12 plays an important role in translational accuracy.</text>
</comment>
<feature type="region of interest" description="Disordered" evidence="10">
    <location>
        <begin position="1"/>
        <end position="32"/>
    </location>
</feature>
<dbReference type="GO" id="GO:0006412">
    <property type="term" value="P:translation"/>
    <property type="evidence" value="ECO:0007669"/>
    <property type="project" value="UniProtKB-UniRule"/>
</dbReference>
<organism evidence="12 13">
    <name type="scientific">Leadbettera azotonutricia (strain ATCC BAA-888 / DSM 13862 / ZAS-9)</name>
    <name type="common">Treponema azotonutricium</name>
    <dbReference type="NCBI Taxonomy" id="545695"/>
    <lineage>
        <taxon>Bacteria</taxon>
        <taxon>Pseudomonadati</taxon>
        <taxon>Spirochaetota</taxon>
        <taxon>Spirochaetia</taxon>
        <taxon>Spirochaetales</taxon>
        <taxon>Breznakiellaceae</taxon>
        <taxon>Leadbettera</taxon>
    </lineage>
</organism>
<evidence type="ECO:0000256" key="1">
    <source>
        <dbReference type="ARBA" id="ARBA00003093"/>
    </source>
</evidence>
<keyword evidence="6 8" id="KW-0687">Ribonucleoprotein</keyword>
<dbReference type="GO" id="GO:0019843">
    <property type="term" value="F:rRNA binding"/>
    <property type="evidence" value="ECO:0007669"/>
    <property type="project" value="UniProtKB-UniRule"/>
</dbReference>
<keyword evidence="13" id="KW-1185">Reference proteome</keyword>
<dbReference type="Pfam" id="PF00333">
    <property type="entry name" value="Ribosomal_S5"/>
    <property type="match status" value="1"/>
</dbReference>
<dbReference type="InterPro" id="IPR005324">
    <property type="entry name" value="Ribosomal_uS5_C"/>
</dbReference>
<keyword evidence="4 8" id="KW-0694">RNA-binding</keyword>
<evidence type="ECO:0000256" key="8">
    <source>
        <dbReference type="HAMAP-Rule" id="MF_01307"/>
    </source>
</evidence>
<dbReference type="InParanoid" id="F5YDU5"/>
<dbReference type="PROSITE" id="PS00585">
    <property type="entry name" value="RIBOSOMAL_S5"/>
    <property type="match status" value="1"/>
</dbReference>
<protein>
    <recommendedName>
        <fullName evidence="7 8">Small ribosomal subunit protein uS5</fullName>
    </recommendedName>
</protein>
<dbReference type="GO" id="GO:0005737">
    <property type="term" value="C:cytoplasm"/>
    <property type="evidence" value="ECO:0007669"/>
    <property type="project" value="UniProtKB-ARBA"/>
</dbReference>
<dbReference type="OrthoDB" id="9809045at2"/>
<dbReference type="GO" id="GO:0015935">
    <property type="term" value="C:small ribosomal subunit"/>
    <property type="evidence" value="ECO:0007669"/>
    <property type="project" value="InterPro"/>
</dbReference>
<evidence type="ECO:0000256" key="2">
    <source>
        <dbReference type="ARBA" id="ARBA00008945"/>
    </source>
</evidence>
<dbReference type="InterPro" id="IPR005712">
    <property type="entry name" value="Ribosomal_uS5_bac-type"/>
</dbReference>
<evidence type="ECO:0000256" key="4">
    <source>
        <dbReference type="ARBA" id="ARBA00022884"/>
    </source>
</evidence>
<dbReference type="InterPro" id="IPR000851">
    <property type="entry name" value="Ribosomal_uS5"/>
</dbReference>
<dbReference type="InterPro" id="IPR020568">
    <property type="entry name" value="Ribosomal_Su5_D2-typ_SF"/>
</dbReference>
<evidence type="ECO:0000313" key="13">
    <source>
        <dbReference type="Proteomes" id="UP000009222"/>
    </source>
</evidence>
<dbReference type="EMBL" id="CP001841">
    <property type="protein sequence ID" value="AEF82608.1"/>
    <property type="molecule type" value="Genomic_DNA"/>
</dbReference>
<dbReference type="Proteomes" id="UP000009222">
    <property type="component" value="Chromosome"/>
</dbReference>
<dbReference type="HAMAP" id="MF_01307_B">
    <property type="entry name" value="Ribosomal_uS5_B"/>
    <property type="match status" value="1"/>
</dbReference>
<dbReference type="PANTHER" id="PTHR48277">
    <property type="entry name" value="MITOCHONDRIAL RIBOSOMAL PROTEIN S5"/>
    <property type="match status" value="1"/>
</dbReference>
<keyword evidence="5 8" id="KW-0689">Ribosomal protein</keyword>
<dbReference type="PANTHER" id="PTHR48277:SF1">
    <property type="entry name" value="MITOCHONDRIAL RIBOSOMAL PROTEIN S5"/>
    <property type="match status" value="1"/>
</dbReference>
<dbReference type="eggNOG" id="COG0098">
    <property type="taxonomic scope" value="Bacteria"/>
</dbReference>
<proteinExistence type="inferred from homology"/>
<dbReference type="InterPro" id="IPR018192">
    <property type="entry name" value="Ribosomal_uS5_N_CS"/>
</dbReference>
<evidence type="ECO:0000256" key="6">
    <source>
        <dbReference type="ARBA" id="ARBA00023274"/>
    </source>
</evidence>
<accession>F5YDU5</accession>
<dbReference type="Pfam" id="PF03719">
    <property type="entry name" value="Ribosomal_S5_C"/>
    <property type="match status" value="1"/>
</dbReference>
<dbReference type="SUPFAM" id="SSF54211">
    <property type="entry name" value="Ribosomal protein S5 domain 2-like"/>
    <property type="match status" value="1"/>
</dbReference>
<evidence type="ECO:0000256" key="10">
    <source>
        <dbReference type="SAM" id="MobiDB-lite"/>
    </source>
</evidence>
<dbReference type="Gene3D" id="3.30.230.10">
    <property type="match status" value="1"/>
</dbReference>
<comment type="subunit">
    <text evidence="8">Part of the 30S ribosomal subunit. Contacts proteins S4 and S8.</text>
</comment>
<evidence type="ECO:0000259" key="11">
    <source>
        <dbReference type="PROSITE" id="PS50881"/>
    </source>
</evidence>
<dbReference type="Gene3D" id="3.30.160.20">
    <property type="match status" value="1"/>
</dbReference>
<keyword evidence="3 8" id="KW-0699">rRNA-binding</keyword>
<dbReference type="SUPFAM" id="SSF54768">
    <property type="entry name" value="dsRNA-binding domain-like"/>
    <property type="match status" value="1"/>
</dbReference>
<evidence type="ECO:0000256" key="5">
    <source>
        <dbReference type="ARBA" id="ARBA00022980"/>
    </source>
</evidence>
<dbReference type="RefSeq" id="WP_015712863.1">
    <property type="nucleotide sequence ID" value="NC_015577.1"/>
</dbReference>
<dbReference type="GO" id="GO:0042254">
    <property type="term" value="P:ribosome biogenesis"/>
    <property type="evidence" value="ECO:0007669"/>
    <property type="project" value="UniProtKB-ARBA"/>
</dbReference>
<gene>
    <name evidence="8 12" type="primary">rpsE</name>
    <name evidence="12" type="ordered locus">TREAZ_2668</name>
</gene>
<dbReference type="InterPro" id="IPR013810">
    <property type="entry name" value="Ribosomal_uS5_N"/>
</dbReference>
<comment type="similarity">
    <text evidence="2 8 9">Belongs to the universal ribosomal protein uS5 family.</text>
</comment>
<dbReference type="HOGENOM" id="CLU_065898_2_2_12"/>
<dbReference type="KEGG" id="taz:TREAZ_2668"/>
<reference evidence="13" key="1">
    <citation type="submission" date="2009-12" db="EMBL/GenBank/DDBJ databases">
        <title>Complete sequence of Treponema azotonutricium strain ZAS-9.</title>
        <authorList>
            <person name="Tetu S.G."/>
            <person name="Matson E."/>
            <person name="Ren Q."/>
            <person name="Seshadri R."/>
            <person name="Elbourne L."/>
            <person name="Hassan K.A."/>
            <person name="Durkin A."/>
            <person name="Radune D."/>
            <person name="Mohamoud Y."/>
            <person name="Shay R."/>
            <person name="Jin S."/>
            <person name="Zhang X."/>
            <person name="Lucey K."/>
            <person name="Ballor N.R."/>
            <person name="Ottesen E."/>
            <person name="Rosenthal R."/>
            <person name="Allen A."/>
            <person name="Leadbetter J.R."/>
            <person name="Paulsen I.T."/>
        </authorList>
    </citation>
    <scope>NUCLEOTIDE SEQUENCE [LARGE SCALE GENOMIC DNA]</scope>
    <source>
        <strain evidence="13">ATCC BAA-888 / DSM 13862 / ZAS-9</strain>
    </source>
</reference>
<dbReference type="InterPro" id="IPR014721">
    <property type="entry name" value="Ribsml_uS5_D2-typ_fold_subgr"/>
</dbReference>
<evidence type="ECO:0000256" key="7">
    <source>
        <dbReference type="ARBA" id="ARBA00035255"/>
    </source>
</evidence>
<evidence type="ECO:0000256" key="9">
    <source>
        <dbReference type="RuleBase" id="RU003823"/>
    </source>
</evidence>
<dbReference type="STRING" id="545695.TREAZ_2668"/>